<dbReference type="PRINTS" id="PR00420">
    <property type="entry name" value="RNGMNOXGNASE"/>
</dbReference>
<dbReference type="Gene3D" id="3.50.50.60">
    <property type="entry name" value="FAD/NAD(P)-binding domain"/>
    <property type="match status" value="1"/>
</dbReference>
<evidence type="ECO:0000256" key="3">
    <source>
        <dbReference type="ARBA" id="ARBA00022827"/>
    </source>
</evidence>
<dbReference type="Gene3D" id="3.40.30.120">
    <property type="match status" value="1"/>
</dbReference>
<dbReference type="GO" id="GO:0016709">
    <property type="term" value="F:oxidoreductase activity, acting on paired donors, with incorporation or reduction of molecular oxygen, NAD(P)H as one donor, and incorporation of one atom of oxygen"/>
    <property type="evidence" value="ECO:0007669"/>
    <property type="project" value="UniProtKB-ARBA"/>
</dbReference>
<protein>
    <submittedName>
        <fullName evidence="6">Probable 2-polyprenyl-6-methoxyphenol hydroxylase and related FAD-dependent oxidoreductases</fullName>
    </submittedName>
</protein>
<evidence type="ECO:0000313" key="6">
    <source>
        <dbReference type="EMBL" id="CZR65567.1"/>
    </source>
</evidence>
<dbReference type="SUPFAM" id="SSF51905">
    <property type="entry name" value="FAD/NAD(P)-binding domain"/>
    <property type="match status" value="1"/>
</dbReference>
<reference evidence="6 7" key="1">
    <citation type="submission" date="2016-03" db="EMBL/GenBank/DDBJ databases">
        <authorList>
            <person name="Ploux O."/>
        </authorList>
    </citation>
    <scope>NUCLEOTIDE SEQUENCE [LARGE SCALE GENOMIC DNA]</scope>
    <source>
        <strain evidence="6 7">UAMH 11012</strain>
    </source>
</reference>
<organism evidence="6 7">
    <name type="scientific">Phialocephala subalpina</name>
    <dbReference type="NCBI Taxonomy" id="576137"/>
    <lineage>
        <taxon>Eukaryota</taxon>
        <taxon>Fungi</taxon>
        <taxon>Dikarya</taxon>
        <taxon>Ascomycota</taxon>
        <taxon>Pezizomycotina</taxon>
        <taxon>Leotiomycetes</taxon>
        <taxon>Helotiales</taxon>
        <taxon>Mollisiaceae</taxon>
        <taxon>Phialocephala</taxon>
        <taxon>Phialocephala fortinii species complex</taxon>
    </lineage>
</organism>
<dbReference type="Gene3D" id="3.30.70.2450">
    <property type="match status" value="1"/>
</dbReference>
<keyword evidence="4" id="KW-0560">Oxidoreductase</keyword>
<keyword evidence="3" id="KW-0274">FAD</keyword>
<dbReference type="PANTHER" id="PTHR43004">
    <property type="entry name" value="TRK SYSTEM POTASSIUM UPTAKE PROTEIN"/>
    <property type="match status" value="1"/>
</dbReference>
<evidence type="ECO:0000256" key="2">
    <source>
        <dbReference type="ARBA" id="ARBA00022630"/>
    </source>
</evidence>
<name>A0A1L7XKV6_9HELO</name>
<accession>A0A1L7XKV6</accession>
<gene>
    <name evidence="6" type="ORF">PAC_15467</name>
</gene>
<comment type="cofactor">
    <cofactor evidence="1">
        <name>FAD</name>
        <dbReference type="ChEBI" id="CHEBI:57692"/>
    </cofactor>
</comment>
<dbReference type="InterPro" id="IPR050641">
    <property type="entry name" value="RIFMO-like"/>
</dbReference>
<feature type="domain" description="FAD-binding" evidence="5">
    <location>
        <begin position="6"/>
        <end position="350"/>
    </location>
</feature>
<proteinExistence type="predicted"/>
<dbReference type="Pfam" id="PF01494">
    <property type="entry name" value="FAD_binding_3"/>
    <property type="match status" value="1"/>
</dbReference>
<dbReference type="Proteomes" id="UP000184330">
    <property type="component" value="Unassembled WGS sequence"/>
</dbReference>
<dbReference type="STRING" id="576137.A0A1L7XKV6"/>
<dbReference type="GO" id="GO:0071949">
    <property type="term" value="F:FAD binding"/>
    <property type="evidence" value="ECO:0007669"/>
    <property type="project" value="InterPro"/>
</dbReference>
<evidence type="ECO:0000259" key="5">
    <source>
        <dbReference type="Pfam" id="PF01494"/>
    </source>
</evidence>
<dbReference type="InterPro" id="IPR036188">
    <property type="entry name" value="FAD/NAD-bd_sf"/>
</dbReference>
<evidence type="ECO:0000256" key="1">
    <source>
        <dbReference type="ARBA" id="ARBA00001974"/>
    </source>
</evidence>
<keyword evidence="7" id="KW-1185">Reference proteome</keyword>
<dbReference type="PANTHER" id="PTHR43004:SF19">
    <property type="entry name" value="BINDING MONOOXYGENASE, PUTATIVE (JCVI)-RELATED"/>
    <property type="match status" value="1"/>
</dbReference>
<evidence type="ECO:0000256" key="4">
    <source>
        <dbReference type="ARBA" id="ARBA00023002"/>
    </source>
</evidence>
<evidence type="ECO:0000313" key="7">
    <source>
        <dbReference type="Proteomes" id="UP000184330"/>
    </source>
</evidence>
<dbReference type="EMBL" id="FJOG01000031">
    <property type="protein sequence ID" value="CZR65567.1"/>
    <property type="molecule type" value="Genomic_DNA"/>
</dbReference>
<dbReference type="AlphaFoldDB" id="A0A1L7XKV6"/>
<sequence>MENQLYDVIIVGRGPVGLFLACELRLTGLSVLVVERRSSSEGVAETRAFVVHCRTLEILAFRGLLGKFLQEGTKSPWWHYGVLDTRLDFSRFGHETKQNFVLLSPQFRTEEIFLERAKELGVDIVLGIRVESVEPSTTSVTIYGTSSSPDGGARSSFKARGKYLVGADGVRSTIRKATGFEFPGTPATHTGLTGEATLGVPMPYPYIAKNEAGLVIAVQLNIPSGRARLNVFTPARANVPDSTPVTLEDFNEALQEVTGVDYKLSNPCMLGRFNNEARCVDTYRKGRIFLAGDAGHQHLPAGGQGLNVGIQEATNLGWKLGAVIRGYAPDSLLDTYETERLPIAQGVVQSTTAQSVLFFAHSGPELAIRSVVNTLLKIPTANHDIAVGVSGFGVSYPKLLDMILPAGWEALPEAIAGKRALDVKLRVGNGEEKQLSDYMRGGKWVQLRFLDKLAGRPPLPAFEGATEVVDVAEVLEGKGSMYRGALSELLIRPDGYLGFGKR</sequence>
<dbReference type="OrthoDB" id="2096480at2759"/>
<dbReference type="InterPro" id="IPR002938">
    <property type="entry name" value="FAD-bd"/>
</dbReference>
<keyword evidence="2" id="KW-0285">Flavoprotein</keyword>